<dbReference type="OrthoDB" id="3178264at2759"/>
<reference evidence="2" key="1">
    <citation type="journal article" date="2019" name="Environ. Microbiol.">
        <title>Fungal ecological strategies reflected in gene transcription - a case study of two litter decomposers.</title>
        <authorList>
            <person name="Barbi F."/>
            <person name="Kohler A."/>
            <person name="Barry K."/>
            <person name="Baskaran P."/>
            <person name="Daum C."/>
            <person name="Fauchery L."/>
            <person name="Ihrmark K."/>
            <person name="Kuo A."/>
            <person name="LaButti K."/>
            <person name="Lipzen A."/>
            <person name="Morin E."/>
            <person name="Grigoriev I.V."/>
            <person name="Henrissat B."/>
            <person name="Lindahl B."/>
            <person name="Martin F."/>
        </authorList>
    </citation>
    <scope>NUCLEOTIDE SEQUENCE</scope>
    <source>
        <strain evidence="2">JB14</strain>
    </source>
</reference>
<organism evidence="2 3">
    <name type="scientific">Gymnopus androsaceus JB14</name>
    <dbReference type="NCBI Taxonomy" id="1447944"/>
    <lineage>
        <taxon>Eukaryota</taxon>
        <taxon>Fungi</taxon>
        <taxon>Dikarya</taxon>
        <taxon>Basidiomycota</taxon>
        <taxon>Agaricomycotina</taxon>
        <taxon>Agaricomycetes</taxon>
        <taxon>Agaricomycetidae</taxon>
        <taxon>Agaricales</taxon>
        <taxon>Marasmiineae</taxon>
        <taxon>Omphalotaceae</taxon>
        <taxon>Gymnopus</taxon>
    </lineage>
</organism>
<dbReference type="Proteomes" id="UP000799118">
    <property type="component" value="Unassembled WGS sequence"/>
</dbReference>
<proteinExistence type="predicted"/>
<evidence type="ECO:0000256" key="1">
    <source>
        <dbReference type="SAM" id="SignalP"/>
    </source>
</evidence>
<feature type="signal peptide" evidence="1">
    <location>
        <begin position="1"/>
        <end position="22"/>
    </location>
</feature>
<accession>A0A6A4I0L7</accession>
<evidence type="ECO:0000313" key="2">
    <source>
        <dbReference type="EMBL" id="KAE9402978.1"/>
    </source>
</evidence>
<sequence>MARIIFTALSVLLAVFVFLVDAAPLRRQVGDLQCNVARLEIVSDLAATGSLLSKINGTDTATTSAVSAAQAGLTSAGDGIKTIAAALVSGQSAPAAARNQTATGLQDALTALTGLDSTDPAVTSTISKLNEAITAGNSVVTDCT</sequence>
<evidence type="ECO:0000313" key="3">
    <source>
        <dbReference type="Proteomes" id="UP000799118"/>
    </source>
</evidence>
<name>A0A6A4I0L7_9AGAR</name>
<evidence type="ECO:0008006" key="4">
    <source>
        <dbReference type="Google" id="ProtNLM"/>
    </source>
</evidence>
<keyword evidence="3" id="KW-1185">Reference proteome</keyword>
<dbReference type="EMBL" id="ML769429">
    <property type="protein sequence ID" value="KAE9402978.1"/>
    <property type="molecule type" value="Genomic_DNA"/>
</dbReference>
<dbReference type="AlphaFoldDB" id="A0A6A4I0L7"/>
<gene>
    <name evidence="2" type="ORF">BT96DRAFT_855099</name>
</gene>
<protein>
    <recommendedName>
        <fullName evidence="4">Hydrophobic surface binding protein</fullName>
    </recommendedName>
</protein>
<feature type="chain" id="PRO_5025365175" description="Hydrophobic surface binding protein" evidence="1">
    <location>
        <begin position="23"/>
        <end position="144"/>
    </location>
</feature>
<keyword evidence="1" id="KW-0732">Signal</keyword>